<organism evidence="1 2">
    <name type="scientific">Algoriphagus winogradskyi</name>
    <dbReference type="NCBI Taxonomy" id="237017"/>
    <lineage>
        <taxon>Bacteria</taxon>
        <taxon>Pseudomonadati</taxon>
        <taxon>Bacteroidota</taxon>
        <taxon>Cytophagia</taxon>
        <taxon>Cytophagales</taxon>
        <taxon>Cyclobacteriaceae</taxon>
        <taxon>Algoriphagus</taxon>
    </lineage>
</organism>
<dbReference type="Proteomes" id="UP001157915">
    <property type="component" value="Unassembled WGS sequence"/>
</dbReference>
<comment type="caution">
    <text evidence="1">The sequence shown here is derived from an EMBL/GenBank/DDBJ whole genome shotgun (WGS) entry which is preliminary data.</text>
</comment>
<evidence type="ECO:0000313" key="2">
    <source>
        <dbReference type="Proteomes" id="UP001157915"/>
    </source>
</evidence>
<dbReference type="PANTHER" id="PTHR46844:SF1">
    <property type="entry name" value="SLR5058 PROTEIN"/>
    <property type="match status" value="1"/>
</dbReference>
<name>A0ABY1P848_9BACT</name>
<sequence>MDINFDSAQISLIESAIKYTFENFTNISKKIGMKVSDKIKFEKAIRNYVENYVHRNGSIKILGMTKPISLKDLYINLETHSPTNLNKYESINSLELSYKNENTRRLNVHSKNRRSGVEVANCDKYLCVLGSPGSGKTTFLKKMGIESFFVKTKPFFLIGNKEESDLKYNYVHECIPVFIELKQFKYENINLIEIISEEFENCGFPDPDKTAISFLTNGKMLILLDGLDEVPNDKLNSIISHVKNFSDKYRNNRFIISCRTAFYRSYFSVFNVVEVSDFNDEQIIHFAQNWFSNKTSTEVEMSERFLSNLFNKEYQSALELARTPLLLTFLCLSFEVSDQLPLKRGLLYKRSLGIYLEKWNLEKGVFVESIHKYLNVDLELDMLSEIALALYKEEKIFFSKMELIKLISIFLSKNEKLKDEIGPSQVLTSLEVHKGIFVERTIDIYSFCHLTIQEYLVAHYFQSKNITDELVDGYLFNPKWNEILLLFSGISNSDQVLRFSVNSLNDYSSKNDMLIHVFFVIDKHIIQEDNEVLNFSRRVFITIFLLLYVRDSNETNKMDNFSHFEEIPLKIMKRLGYDVDFKLYKNLNRKRTVSILQQLQKFTFLSIDIVPILKKVEMEEDLKISGMPGSRNKQNRRFINLVLECLGFDTKFFSFGSVRMKPLIDYLQICDLIIRCKQESIIVDEVNWRLYCKKLLSNFEEHPMSI</sequence>
<dbReference type="SUPFAM" id="SSF52540">
    <property type="entry name" value="P-loop containing nucleoside triphosphate hydrolases"/>
    <property type="match status" value="1"/>
</dbReference>
<keyword evidence="2" id="KW-1185">Reference proteome</keyword>
<dbReference type="InterPro" id="IPR027417">
    <property type="entry name" value="P-loop_NTPase"/>
</dbReference>
<dbReference type="PANTHER" id="PTHR46844">
    <property type="entry name" value="SLR5058 PROTEIN"/>
    <property type="match status" value="1"/>
</dbReference>
<dbReference type="RefSeq" id="WP_283413447.1">
    <property type="nucleotide sequence ID" value="NZ_FXUA01000004.1"/>
</dbReference>
<gene>
    <name evidence="1" type="ORF">SAMN06265367_104357</name>
</gene>
<accession>A0ABY1P848</accession>
<dbReference type="Gene3D" id="3.40.50.300">
    <property type="entry name" value="P-loop containing nucleotide triphosphate hydrolases"/>
    <property type="match status" value="1"/>
</dbReference>
<evidence type="ECO:0008006" key="3">
    <source>
        <dbReference type="Google" id="ProtNLM"/>
    </source>
</evidence>
<proteinExistence type="predicted"/>
<protein>
    <recommendedName>
        <fullName evidence="3">NACHT domain-containing protein</fullName>
    </recommendedName>
</protein>
<dbReference type="EMBL" id="FXUA01000004">
    <property type="protein sequence ID" value="SMP26348.1"/>
    <property type="molecule type" value="Genomic_DNA"/>
</dbReference>
<evidence type="ECO:0000313" key="1">
    <source>
        <dbReference type="EMBL" id="SMP26348.1"/>
    </source>
</evidence>
<reference evidence="1 2" key="1">
    <citation type="submission" date="2017-05" db="EMBL/GenBank/DDBJ databases">
        <authorList>
            <person name="Varghese N."/>
            <person name="Submissions S."/>
        </authorList>
    </citation>
    <scope>NUCLEOTIDE SEQUENCE [LARGE SCALE GENOMIC DNA]</scope>
    <source>
        <strain evidence="1 2">DSM 15360</strain>
    </source>
</reference>